<dbReference type="PANTHER" id="PTHR43280:SF2">
    <property type="entry name" value="HTH-TYPE TRANSCRIPTIONAL REGULATOR EXSA"/>
    <property type="match status" value="1"/>
</dbReference>
<dbReference type="GO" id="GO:0043565">
    <property type="term" value="F:sequence-specific DNA binding"/>
    <property type="evidence" value="ECO:0007669"/>
    <property type="project" value="InterPro"/>
</dbReference>
<dbReference type="GO" id="GO:0003700">
    <property type="term" value="F:DNA-binding transcription factor activity"/>
    <property type="evidence" value="ECO:0007669"/>
    <property type="project" value="InterPro"/>
</dbReference>
<dbReference type="PRINTS" id="PR00032">
    <property type="entry name" value="HTHARAC"/>
</dbReference>
<evidence type="ECO:0000259" key="4">
    <source>
        <dbReference type="PROSITE" id="PS01124"/>
    </source>
</evidence>
<dbReference type="AlphaFoldDB" id="A0A2S0KP03"/>
<dbReference type="PANTHER" id="PTHR43280">
    <property type="entry name" value="ARAC-FAMILY TRANSCRIPTIONAL REGULATOR"/>
    <property type="match status" value="1"/>
</dbReference>
<evidence type="ECO:0000313" key="6">
    <source>
        <dbReference type="Proteomes" id="UP000237947"/>
    </source>
</evidence>
<evidence type="ECO:0000256" key="2">
    <source>
        <dbReference type="ARBA" id="ARBA00023125"/>
    </source>
</evidence>
<sequence length="307" mass="36396">MLDKIFSLSPYIRLAGMQGSDDWPHRDRLIYDHQILYVIQGSGYIVLDGVQHNISAGTMVIIRPNQPHRYIRDKANPCESFWIHLDWENRPDYDWPSAIYENKSSYWRLYDGVLHYPEHIRPDIDLGERYELPDIIRVQDKEYFREQFQKIYEAYLTLDDTWHLRANAAFYNILYALYNDKVQDQPVAVDKYSYQVSKMIDFIKNNYQREINVIEIAEQGIYSADYASKIFKEQTHKSVSDYLFDYRLEKAKQLFFNLELSIADIAYMCGFNSDTYFSSAVKKKTGYSPTELRKIVLKNVNQGGHYD</sequence>
<dbReference type="InterPro" id="IPR009057">
    <property type="entry name" value="Homeodomain-like_sf"/>
</dbReference>
<dbReference type="KEGG" id="fsa:C5Q98_05660"/>
<organism evidence="5 6">
    <name type="scientific">Fastidiosipila sanguinis</name>
    <dbReference type="NCBI Taxonomy" id="236753"/>
    <lineage>
        <taxon>Bacteria</taxon>
        <taxon>Bacillati</taxon>
        <taxon>Bacillota</taxon>
        <taxon>Clostridia</taxon>
        <taxon>Eubacteriales</taxon>
        <taxon>Oscillospiraceae</taxon>
        <taxon>Fastidiosipila</taxon>
    </lineage>
</organism>
<feature type="domain" description="HTH araC/xylS-type" evidence="4">
    <location>
        <begin position="197"/>
        <end position="295"/>
    </location>
</feature>
<dbReference type="RefSeq" id="WP_106012681.1">
    <property type="nucleotide sequence ID" value="NZ_CP027226.1"/>
</dbReference>
<name>A0A2S0KP03_9FIRM</name>
<dbReference type="SUPFAM" id="SSF46689">
    <property type="entry name" value="Homeodomain-like"/>
    <property type="match status" value="1"/>
</dbReference>
<evidence type="ECO:0000313" key="5">
    <source>
        <dbReference type="EMBL" id="AVM42729.1"/>
    </source>
</evidence>
<keyword evidence="3" id="KW-0804">Transcription</keyword>
<dbReference type="PROSITE" id="PS01124">
    <property type="entry name" value="HTH_ARAC_FAMILY_2"/>
    <property type="match status" value="1"/>
</dbReference>
<dbReference type="OrthoDB" id="9807321at2"/>
<dbReference type="InterPro" id="IPR018060">
    <property type="entry name" value="HTH_AraC"/>
</dbReference>
<proteinExistence type="predicted"/>
<dbReference type="InterPro" id="IPR037923">
    <property type="entry name" value="HTH-like"/>
</dbReference>
<reference evidence="6" key="1">
    <citation type="submission" date="2018-02" db="EMBL/GenBank/DDBJ databases">
        <authorList>
            <person name="Holder M.E."/>
            <person name="Ajami N.J."/>
            <person name="Petrosino J.F."/>
        </authorList>
    </citation>
    <scope>NUCLEOTIDE SEQUENCE [LARGE SCALE GENOMIC DNA]</scope>
    <source>
        <strain evidence="6">CCUG 47711</strain>
    </source>
</reference>
<dbReference type="Pfam" id="PF02311">
    <property type="entry name" value="AraC_binding"/>
    <property type="match status" value="1"/>
</dbReference>
<dbReference type="EMBL" id="CP027226">
    <property type="protein sequence ID" value="AVM42729.1"/>
    <property type="molecule type" value="Genomic_DNA"/>
</dbReference>
<evidence type="ECO:0000256" key="1">
    <source>
        <dbReference type="ARBA" id="ARBA00023015"/>
    </source>
</evidence>
<evidence type="ECO:0000256" key="3">
    <source>
        <dbReference type="ARBA" id="ARBA00023163"/>
    </source>
</evidence>
<dbReference type="SUPFAM" id="SSF51215">
    <property type="entry name" value="Regulatory protein AraC"/>
    <property type="match status" value="1"/>
</dbReference>
<protein>
    <recommendedName>
        <fullName evidence="4">HTH araC/xylS-type domain-containing protein</fullName>
    </recommendedName>
</protein>
<dbReference type="Gene3D" id="2.60.120.10">
    <property type="entry name" value="Jelly Rolls"/>
    <property type="match status" value="1"/>
</dbReference>
<dbReference type="SMART" id="SM00342">
    <property type="entry name" value="HTH_ARAC"/>
    <property type="match status" value="1"/>
</dbReference>
<keyword evidence="2" id="KW-0238">DNA-binding</keyword>
<dbReference type="InterPro" id="IPR020449">
    <property type="entry name" value="Tscrpt_reg_AraC-type_HTH"/>
</dbReference>
<dbReference type="Proteomes" id="UP000237947">
    <property type="component" value="Chromosome"/>
</dbReference>
<keyword evidence="6" id="KW-1185">Reference proteome</keyword>
<accession>A0A2S0KP03</accession>
<dbReference type="InterPro" id="IPR003313">
    <property type="entry name" value="AraC-bd"/>
</dbReference>
<keyword evidence="1" id="KW-0805">Transcription regulation</keyword>
<dbReference type="Gene3D" id="1.10.10.60">
    <property type="entry name" value="Homeodomain-like"/>
    <property type="match status" value="2"/>
</dbReference>
<gene>
    <name evidence="5" type="ORF">C5Q98_05660</name>
</gene>
<dbReference type="Pfam" id="PF12833">
    <property type="entry name" value="HTH_18"/>
    <property type="match status" value="1"/>
</dbReference>
<dbReference type="InterPro" id="IPR014710">
    <property type="entry name" value="RmlC-like_jellyroll"/>
</dbReference>